<protein>
    <recommendedName>
        <fullName evidence="4">GDP-mannose 4,6-dehydratase</fullName>
        <ecNumber evidence="4">4.2.1.47</ecNumber>
    </recommendedName>
</protein>
<dbReference type="KEGG" id="chya:V22_08720"/>
<dbReference type="GO" id="GO:0008446">
    <property type="term" value="F:GDP-mannose 4,6-dehydratase activity"/>
    <property type="evidence" value="ECO:0007669"/>
    <property type="project" value="UniProtKB-EC"/>
</dbReference>
<dbReference type="SUPFAM" id="SSF51735">
    <property type="entry name" value="NAD(P)-binding Rossmann-fold domains"/>
    <property type="match status" value="1"/>
</dbReference>
<keyword evidence="9" id="KW-1185">Reference proteome</keyword>
<dbReference type="InterPro" id="IPR036291">
    <property type="entry name" value="NAD(P)-bd_dom_sf"/>
</dbReference>
<sequence length="326" mass="36375">MEKSVLITGMTGQDGSYLAELLLARGDKVHGLSRRDISANNDCPLIPPAAFSRIHWHVATIEEYASLRDAIAQVKPDELYHLAAQSVVNHSPEAASSTLATNIQGTQHILEAVLEVVPECRVCIAGSCQMFDDRETPPYSESSPRQPRNIYGISKQAAFELTRYYREERGLHCGTAILFNHESPRRGRQFVTRKISRAAASIKLGKSSSFSLGNLGACRDWGFAGDYVDGMARMLTLPSGDDFVFATGVGHTVEDFAARAFECVDLEFRDYLEVDESLLRTTDSRRMIGDINKAKQKLDWSPSVNFEELVKMMVEHDLNDLQRNEK</sequence>
<dbReference type="Gene3D" id="3.90.25.10">
    <property type="entry name" value="UDP-galactose 4-epimerase, domain 1"/>
    <property type="match status" value="1"/>
</dbReference>
<accession>A0A517T5K9</accession>
<dbReference type="InterPro" id="IPR006368">
    <property type="entry name" value="GDP_Man_deHydtase"/>
</dbReference>
<feature type="domain" description="NAD(P)-binding" evidence="7">
    <location>
        <begin position="6"/>
        <end position="313"/>
    </location>
</feature>
<gene>
    <name evidence="8" type="primary">gmd_2</name>
    <name evidence="8" type="ORF">V22_08720</name>
</gene>
<dbReference type="RefSeq" id="WP_145260132.1">
    <property type="nucleotide sequence ID" value="NZ_CP036316.1"/>
</dbReference>
<dbReference type="Proteomes" id="UP000319976">
    <property type="component" value="Chromosome"/>
</dbReference>
<evidence type="ECO:0000256" key="3">
    <source>
        <dbReference type="ARBA" id="ARBA00009263"/>
    </source>
</evidence>
<comment type="similarity">
    <text evidence="3">Belongs to the NAD(P)-dependent epimerase/dehydratase family. GDP-mannose 4,6-dehydratase subfamily.</text>
</comment>
<name>A0A517T5K9_9PLAN</name>
<dbReference type="FunFam" id="3.40.50.720:FF:000924">
    <property type="entry name" value="GDP-mannose 4,6 dehydratase"/>
    <property type="match status" value="1"/>
</dbReference>
<evidence type="ECO:0000313" key="8">
    <source>
        <dbReference type="EMBL" id="QDT63648.1"/>
    </source>
</evidence>
<dbReference type="CDD" id="cd05260">
    <property type="entry name" value="GDP_MD_SDR_e"/>
    <property type="match status" value="1"/>
</dbReference>
<comment type="cofactor">
    <cofactor evidence="2">
        <name>NADP(+)</name>
        <dbReference type="ChEBI" id="CHEBI:58349"/>
    </cofactor>
</comment>
<evidence type="ECO:0000256" key="4">
    <source>
        <dbReference type="ARBA" id="ARBA00011989"/>
    </source>
</evidence>
<dbReference type="PANTHER" id="PTHR43715">
    <property type="entry name" value="GDP-MANNOSE 4,6-DEHYDRATASE"/>
    <property type="match status" value="1"/>
</dbReference>
<dbReference type="GO" id="GO:0042351">
    <property type="term" value="P:'de novo' GDP-L-fucose biosynthetic process"/>
    <property type="evidence" value="ECO:0007669"/>
    <property type="project" value="TreeGrafter"/>
</dbReference>
<keyword evidence="5 8" id="KW-0456">Lyase</keyword>
<evidence type="ECO:0000256" key="6">
    <source>
        <dbReference type="ARBA" id="ARBA00059383"/>
    </source>
</evidence>
<evidence type="ECO:0000256" key="2">
    <source>
        <dbReference type="ARBA" id="ARBA00001937"/>
    </source>
</evidence>
<dbReference type="EC" id="4.2.1.47" evidence="4"/>
<evidence type="ECO:0000313" key="9">
    <source>
        <dbReference type="Proteomes" id="UP000319976"/>
    </source>
</evidence>
<organism evidence="8 9">
    <name type="scientific">Calycomorphotria hydatis</name>
    <dbReference type="NCBI Taxonomy" id="2528027"/>
    <lineage>
        <taxon>Bacteria</taxon>
        <taxon>Pseudomonadati</taxon>
        <taxon>Planctomycetota</taxon>
        <taxon>Planctomycetia</taxon>
        <taxon>Planctomycetales</taxon>
        <taxon>Planctomycetaceae</taxon>
        <taxon>Calycomorphotria</taxon>
    </lineage>
</organism>
<evidence type="ECO:0000256" key="1">
    <source>
        <dbReference type="ARBA" id="ARBA00000188"/>
    </source>
</evidence>
<evidence type="ECO:0000259" key="7">
    <source>
        <dbReference type="Pfam" id="PF16363"/>
    </source>
</evidence>
<dbReference type="Pfam" id="PF16363">
    <property type="entry name" value="GDP_Man_Dehyd"/>
    <property type="match status" value="1"/>
</dbReference>
<comment type="function">
    <text evidence="6">Catalyzes the conversion of GDP-D-mannose to GDP-4-dehydro-6-deoxy-D-mannose.</text>
</comment>
<reference evidence="8 9" key="1">
    <citation type="submission" date="2019-02" db="EMBL/GenBank/DDBJ databases">
        <title>Deep-cultivation of Planctomycetes and their phenomic and genomic characterization uncovers novel biology.</title>
        <authorList>
            <person name="Wiegand S."/>
            <person name="Jogler M."/>
            <person name="Boedeker C."/>
            <person name="Pinto D."/>
            <person name="Vollmers J."/>
            <person name="Rivas-Marin E."/>
            <person name="Kohn T."/>
            <person name="Peeters S.H."/>
            <person name="Heuer A."/>
            <person name="Rast P."/>
            <person name="Oberbeckmann S."/>
            <person name="Bunk B."/>
            <person name="Jeske O."/>
            <person name="Meyerdierks A."/>
            <person name="Storesund J.E."/>
            <person name="Kallscheuer N."/>
            <person name="Luecker S."/>
            <person name="Lage O.M."/>
            <person name="Pohl T."/>
            <person name="Merkel B.J."/>
            <person name="Hornburger P."/>
            <person name="Mueller R.-W."/>
            <person name="Bruemmer F."/>
            <person name="Labrenz M."/>
            <person name="Spormann A.M."/>
            <person name="Op den Camp H."/>
            <person name="Overmann J."/>
            <person name="Amann R."/>
            <person name="Jetten M.S.M."/>
            <person name="Mascher T."/>
            <person name="Medema M.H."/>
            <person name="Devos D.P."/>
            <person name="Kaster A.-K."/>
            <person name="Ovreas L."/>
            <person name="Rohde M."/>
            <person name="Galperin M.Y."/>
            <person name="Jogler C."/>
        </authorList>
    </citation>
    <scope>NUCLEOTIDE SEQUENCE [LARGE SCALE GENOMIC DNA]</scope>
    <source>
        <strain evidence="8 9">V22</strain>
    </source>
</reference>
<dbReference type="AlphaFoldDB" id="A0A517T5K9"/>
<proteinExistence type="inferred from homology"/>
<dbReference type="InterPro" id="IPR016040">
    <property type="entry name" value="NAD(P)-bd_dom"/>
</dbReference>
<dbReference type="PANTHER" id="PTHR43715:SF1">
    <property type="entry name" value="GDP-MANNOSE 4,6 DEHYDRATASE"/>
    <property type="match status" value="1"/>
</dbReference>
<comment type="catalytic activity">
    <reaction evidence="1">
        <text>GDP-alpha-D-mannose = GDP-4-dehydro-alpha-D-rhamnose + H2O</text>
        <dbReference type="Rhea" id="RHEA:23820"/>
        <dbReference type="ChEBI" id="CHEBI:15377"/>
        <dbReference type="ChEBI" id="CHEBI:57527"/>
        <dbReference type="ChEBI" id="CHEBI:57964"/>
        <dbReference type="EC" id="4.2.1.47"/>
    </reaction>
</comment>
<dbReference type="Gene3D" id="3.40.50.720">
    <property type="entry name" value="NAD(P)-binding Rossmann-like Domain"/>
    <property type="match status" value="1"/>
</dbReference>
<dbReference type="EMBL" id="CP036316">
    <property type="protein sequence ID" value="QDT63648.1"/>
    <property type="molecule type" value="Genomic_DNA"/>
</dbReference>
<dbReference type="OrthoDB" id="9779041at2"/>
<evidence type="ECO:0000256" key="5">
    <source>
        <dbReference type="ARBA" id="ARBA00023239"/>
    </source>
</evidence>